<dbReference type="EMBL" id="AC003682">
    <property type="status" value="NOT_ANNOTATED_CDS"/>
    <property type="molecule type" value="Genomic_DNA"/>
</dbReference>
<dbReference type="Antibodypedia" id="33267">
    <property type="antibodies" value="61 antibodies from 17 providers"/>
</dbReference>
<keyword evidence="2" id="KW-1185">Reference proteome</keyword>
<dbReference type="Bgee" id="ENSG00000121406">
    <property type="expression patterns" value="Expressed in primordial germ cell in gonad and 99 other cell types or tissues"/>
</dbReference>
<name>M0R0L6_HUMAN</name>
<reference evidence="1" key="5">
    <citation type="submission" date="2025-09" db="UniProtKB">
        <authorList>
            <consortium name="Ensembl"/>
        </authorList>
    </citation>
    <scope>IDENTIFICATION</scope>
</reference>
<dbReference type="VEuPathDB" id="HostDB:ENSG00000121406"/>
<proteinExistence type="predicted"/>
<protein>
    <submittedName>
        <fullName evidence="1">Zinc finger protein 549</fullName>
    </submittedName>
</protein>
<dbReference type="HGNC" id="HGNC:26632">
    <property type="gene designation" value="ZNF549"/>
</dbReference>
<reference evidence="1 2" key="2">
    <citation type="journal article" date="2004" name="Nature">
        <title>The DNA sequence and biology of human chromosome 19.</title>
        <authorList>
            <person name="Grimwood J."/>
            <person name="Gordon L.A."/>
            <person name="Olsen A."/>
            <person name="Terry A."/>
            <person name="Schmutz J."/>
            <person name="Lamerdin J."/>
            <person name="Hellsten U."/>
            <person name="Goodstein D."/>
            <person name="Couronne O."/>
            <person name="Tran-Gyamfi M."/>
            <person name="Aerts A."/>
            <person name="Altherr M."/>
            <person name="Ashworth L."/>
            <person name="Bajorek E."/>
            <person name="Black S."/>
            <person name="Branscomb E."/>
            <person name="Caenepeel S."/>
            <person name="Carrano A."/>
            <person name="Caoile C."/>
            <person name="Chan Y.M."/>
            <person name="Christensen M."/>
            <person name="Cleland C.A."/>
            <person name="Copeland A."/>
            <person name="Dalin E."/>
            <person name="Dehal P."/>
            <person name="Denys M."/>
            <person name="Detter J.C."/>
            <person name="Escobar J."/>
            <person name="Flowers D."/>
            <person name="Fotopulos D."/>
            <person name="Garcia C."/>
            <person name="Georgescu A.M."/>
            <person name="Glavina T."/>
            <person name="Gomez M."/>
            <person name="Gonzales E."/>
            <person name="Groza M."/>
            <person name="Hammon N."/>
            <person name="Hawkins T."/>
            <person name="Haydu L."/>
            <person name="Ho I."/>
            <person name="Huang W."/>
            <person name="Israni S."/>
            <person name="Jett J."/>
            <person name="Kadner K."/>
            <person name="Kimball H."/>
            <person name="Kobayashi A."/>
            <person name="Larionov V."/>
            <person name="Leem S.H."/>
            <person name="Lopez F."/>
            <person name="Lou Y."/>
            <person name="Lowry S."/>
            <person name="Malfatti S."/>
            <person name="Martinez D."/>
            <person name="McCready P."/>
            <person name="Medina C."/>
            <person name="Morgan J."/>
            <person name="Nelson K."/>
            <person name="Nolan M."/>
            <person name="Ovcharenko I."/>
            <person name="Pitluck S."/>
            <person name="Pollard M."/>
            <person name="Popkie A.P."/>
            <person name="Predki P."/>
            <person name="Quan G."/>
            <person name="Ramirez L."/>
            <person name="Rash S."/>
            <person name="Retterer J."/>
            <person name="Rodriguez A."/>
            <person name="Rogers S."/>
            <person name="Salamov A."/>
            <person name="Salazar A."/>
            <person name="She X."/>
            <person name="Smith D."/>
            <person name="Slezak T."/>
            <person name="Solovyev V."/>
            <person name="Thayer N."/>
            <person name="Tice H."/>
            <person name="Tsai M."/>
            <person name="Ustaszewska A."/>
            <person name="Vo N."/>
            <person name="Wagner M."/>
            <person name="Wheeler J."/>
            <person name="Wu K."/>
            <person name="Xie G."/>
            <person name="Yang J."/>
            <person name="Dubchak I."/>
            <person name="Furey T.S."/>
            <person name="DeJong P."/>
            <person name="Dickson M."/>
            <person name="Gordon D."/>
            <person name="Eichler E.E."/>
            <person name="Pennacchio L.A."/>
            <person name="Richardson P."/>
            <person name="Stubbs L."/>
            <person name="Rokhsar D.S."/>
            <person name="Myers R.M."/>
            <person name="Rubin E.M."/>
            <person name="Lucas S.M."/>
        </authorList>
    </citation>
    <scope>NUCLEOTIDE SEQUENCE [LARGE SCALE GENOMIC DNA]</scope>
</reference>
<reference evidence="1 2" key="3">
    <citation type="journal article" date="2004" name="Nature">
        <title>Finishing the euchromatic sequence of the human genome.</title>
        <authorList>
            <consortium name="International Human Genome Sequencing Consortium"/>
        </authorList>
    </citation>
    <scope>NUCLEOTIDE SEQUENCE [LARGE SCALE GENOMIC DNA]</scope>
</reference>
<dbReference type="HOGENOM" id="CLU_3435931_0_0_1"/>
<dbReference type="ExpressionAtlas" id="M0R0L6">
    <property type="expression patterns" value="baseline and differential"/>
</dbReference>
<reference evidence="1 2" key="1">
    <citation type="journal article" date="2001" name="Nature">
        <title>Initial sequencing and analysis of the human genome.</title>
        <authorList>
            <consortium name="International Human Genome Sequencing Consortium"/>
            <person name="Lander E.S."/>
            <person name="Linton L.M."/>
            <person name="Birren B."/>
            <person name="Nusbaum C."/>
            <person name="Zody M.C."/>
            <person name="Baldwin J."/>
            <person name="Devon K."/>
            <person name="Dewar K."/>
            <person name="Doyle M."/>
            <person name="FitzHugh W."/>
            <person name="Funke R."/>
            <person name="Gage D."/>
            <person name="Harris K."/>
            <person name="Heaford A."/>
            <person name="Howland J."/>
            <person name="Kann L."/>
            <person name="Lehoczky J."/>
            <person name="LeVine R."/>
            <person name="McEwan P."/>
            <person name="McKernan K."/>
            <person name="Meldrim J."/>
            <person name="Mesirov J.P."/>
            <person name="Miranda C."/>
            <person name="Morris W."/>
            <person name="Naylor J."/>
            <person name="Raymond C."/>
            <person name="Rosetti M."/>
            <person name="Santos R."/>
            <person name="Sheridan A."/>
            <person name="Sougnez C."/>
            <person name="Stange-Thomann N."/>
            <person name="Stojanovic N."/>
            <person name="Subramanian A."/>
            <person name="Wyman D."/>
            <person name="Rogers J."/>
            <person name="Sulston J."/>
            <person name="Ainscough R."/>
            <person name="Beck S."/>
            <person name="Bentley D."/>
            <person name="Burton J."/>
            <person name="Clee C."/>
            <person name="Carter N."/>
            <person name="Coulson A."/>
            <person name="Deadman R."/>
            <person name="Deloukas P."/>
            <person name="Dunham A."/>
            <person name="Dunham I."/>
            <person name="Durbin R."/>
            <person name="French L."/>
            <person name="Grafham D."/>
            <person name="Gregory S."/>
            <person name="Hubbard T."/>
            <person name="Humphray S."/>
            <person name="Hunt A."/>
            <person name="Jones M."/>
            <person name="Lloyd C."/>
            <person name="McMurray A."/>
            <person name="Matthews L."/>
            <person name="Mercer S."/>
            <person name="Milne S."/>
            <person name="Mullikin J.C."/>
            <person name="Mungall A."/>
            <person name="Plumb R."/>
            <person name="Ross M."/>
            <person name="Shownkeen R."/>
            <person name="Sims S."/>
            <person name="Waterston R.H."/>
            <person name="Wilson R.K."/>
            <person name="Hillier L.W."/>
            <person name="McPherson J.D."/>
            <person name="Marra M.A."/>
            <person name="Mardis E.R."/>
            <person name="Fulton L.A."/>
            <person name="Chinwalla A.T."/>
            <person name="Pepin K.H."/>
            <person name="Gish W.R."/>
            <person name="Chissoe S.L."/>
            <person name="Wendl M.C."/>
            <person name="Delehaunty K.D."/>
            <person name="Miner T.L."/>
            <person name="Delehaunty A."/>
            <person name="Kramer J.B."/>
            <person name="Cook L.L."/>
            <person name="Fulton R.S."/>
            <person name="Johnson D.L."/>
            <person name="Minx P.J."/>
            <person name="Clifton S.W."/>
            <person name="Hawkins T."/>
            <person name="Branscomb E."/>
            <person name="Predki P."/>
            <person name="Richardson P."/>
            <person name="Wenning S."/>
            <person name="Slezak T."/>
            <person name="Doggett N."/>
            <person name="Cheng J.F."/>
            <person name="Olsen A."/>
            <person name="Lucas S."/>
            <person name="Elkin C."/>
            <person name="Uberbacher E."/>
            <person name="Frazier M."/>
            <person name="Gibbs R.A."/>
            <person name="Muzny D.M."/>
            <person name="Scherer S.E."/>
            <person name="Bouck J.B."/>
            <person name="Sodergren E.J."/>
            <person name="Worley K.C."/>
            <person name="Rives C.M."/>
            <person name="Gorrell J.H."/>
            <person name="Metzker M.L."/>
            <person name="Naylor S.L."/>
            <person name="Kucherlapati R.S."/>
            <person name="Nelson D.L."/>
            <person name="Weinstock G.M."/>
            <person name="Sakaki Y."/>
            <person name="Fujiyama A."/>
            <person name="Hattori M."/>
            <person name="Yada T."/>
            <person name="Toyoda A."/>
            <person name="Itoh T."/>
            <person name="Kawagoe C."/>
            <person name="Watanabe H."/>
            <person name="Totoki Y."/>
            <person name="Taylor T."/>
            <person name="Weissenbach J."/>
            <person name="Heilig R."/>
            <person name="Saurin W."/>
            <person name="Artiguenave F."/>
            <person name="Brottier P."/>
            <person name="Bruls T."/>
            <person name="Pelletier E."/>
            <person name="Robert C."/>
            <person name="Wincker P."/>
            <person name="Smith D.R."/>
            <person name="Doucette-Stamm L."/>
            <person name="Rubenfield M."/>
            <person name="Weinstock K."/>
            <person name="Lee H.M."/>
            <person name="Dubois J."/>
            <person name="Rosenthal A."/>
            <person name="Platzer M."/>
            <person name="Nyakatura G."/>
            <person name="Taudien S."/>
            <person name="Rump A."/>
            <person name="Yang H."/>
            <person name="Yu J."/>
            <person name="Wang J."/>
            <person name="Huang G."/>
            <person name="Gu J."/>
            <person name="Hood L."/>
            <person name="Rowen L."/>
            <person name="Madan A."/>
            <person name="Qin S."/>
            <person name="Davis R.W."/>
            <person name="Federspiel N.A."/>
            <person name="Abola A.P."/>
            <person name="Proctor M.J."/>
            <person name="Myers R.M."/>
            <person name="Schmutz J."/>
            <person name="Dickson M."/>
            <person name="Grimwood J."/>
            <person name="Cox D.R."/>
            <person name="Olson M.V."/>
            <person name="Kaul R."/>
            <person name="Raymond C."/>
            <person name="Shimizu N."/>
            <person name="Kawasaki K."/>
            <person name="Minoshima S."/>
            <person name="Evans G.A."/>
            <person name="Athanasiou M."/>
            <person name="Schultz R."/>
            <person name="Roe B.A."/>
            <person name="Chen F."/>
            <person name="Pan H."/>
            <person name="Ramser J."/>
            <person name="Lehrach H."/>
            <person name="Reinhardt R."/>
            <person name="McCombie W.R."/>
            <person name="de la Bastide M."/>
            <person name="Dedhia N."/>
            <person name="Blocker H."/>
            <person name="Hornischer K."/>
            <person name="Nordsiek G."/>
            <person name="Agarwala R."/>
            <person name="Aravind L."/>
            <person name="Bailey J.A."/>
            <person name="Bateman A."/>
            <person name="Batzoglou S."/>
            <person name="Birney E."/>
            <person name="Bork P."/>
            <person name="Brown D.G."/>
            <person name="Burge C.B."/>
            <person name="Cerutti L."/>
            <person name="Chen H.C."/>
            <person name="Church D."/>
            <person name="Clamp M."/>
            <person name="Copley R.R."/>
            <person name="Doerks T."/>
            <person name="Eddy S.R."/>
            <person name="Eichler E.E."/>
            <person name="Furey T.S."/>
            <person name="Galagan J."/>
            <person name="Gilbert J.G."/>
            <person name="Harmon C."/>
            <person name="Hayashizaki Y."/>
            <person name="Haussler D."/>
            <person name="Hermjakob H."/>
            <person name="Hokamp K."/>
            <person name="Jang W."/>
            <person name="Johnson L.S."/>
            <person name="Jones T.A."/>
            <person name="Kasif S."/>
            <person name="Kaspryzk A."/>
            <person name="Kennedy S."/>
            <person name="Kent W.J."/>
            <person name="Kitts P."/>
            <person name="Koonin E.V."/>
            <person name="Korf I."/>
            <person name="Kulp D."/>
            <person name="Lancet D."/>
            <person name="Lowe T.M."/>
            <person name="McLysaght A."/>
            <person name="Mikkelsen T."/>
            <person name="Moran J.V."/>
            <person name="Mulder N."/>
            <person name="Pollara V.J."/>
            <person name="Ponting C.P."/>
            <person name="Schuler G."/>
            <person name="Schultz J."/>
            <person name="Slater G."/>
            <person name="Smit A.F."/>
            <person name="Stupka E."/>
            <person name="Szustakowski J."/>
            <person name="Thierry-Mieg D."/>
            <person name="Thierry-Mieg J."/>
            <person name="Wagner L."/>
            <person name="Wallis J."/>
            <person name="Wheeler R."/>
            <person name="Williams A."/>
            <person name="Wolf Y.I."/>
            <person name="Wolfe K.H."/>
            <person name="Yang S.P."/>
            <person name="Yeh R.F."/>
            <person name="Collins F."/>
            <person name="Guyer M.S."/>
            <person name="Peterson J."/>
            <person name="Felsenfeld A."/>
            <person name="Wetterstrand K.A."/>
            <person name="Patrinos A."/>
            <person name="Morgan M.J."/>
            <person name="de Jong P."/>
            <person name="Catanese J.J."/>
            <person name="Osoegawa K."/>
            <person name="Shizuya H."/>
            <person name="Choi S."/>
            <person name="Chen Y.J."/>
        </authorList>
    </citation>
    <scope>NUCLEOTIDE SEQUENCE [LARGE SCALE GENOMIC DNA]</scope>
</reference>
<dbReference type="ChiTaRS" id="ZNF549">
    <property type="organism name" value="human"/>
</dbReference>
<gene>
    <name evidence="1" type="primary">ZNF549</name>
</gene>
<sequence length="13" mass="1372">MAEAALVITPQLD</sequence>
<accession>M0R0L6</accession>
<evidence type="ECO:0000313" key="1">
    <source>
        <dbReference type="Ensembl" id="ENSP00000471315.1"/>
    </source>
</evidence>
<reference evidence="1" key="4">
    <citation type="submission" date="2025-08" db="UniProtKB">
        <authorList>
            <consortium name="Ensembl"/>
        </authorList>
    </citation>
    <scope>IDENTIFICATION</scope>
</reference>
<dbReference type="Ensembl" id="ENST00000594943.1">
    <property type="protein sequence ID" value="ENSP00000471315.1"/>
    <property type="gene ID" value="ENSG00000121406.10"/>
</dbReference>
<dbReference type="GeneTree" id="ENSGT00940000164088"/>
<organism evidence="1 2">
    <name type="scientific">Homo sapiens</name>
    <name type="common">Human</name>
    <dbReference type="NCBI Taxonomy" id="9606"/>
    <lineage>
        <taxon>Eukaryota</taxon>
        <taxon>Metazoa</taxon>
        <taxon>Chordata</taxon>
        <taxon>Craniata</taxon>
        <taxon>Vertebrata</taxon>
        <taxon>Euteleostomi</taxon>
        <taxon>Mammalia</taxon>
        <taxon>Eutheria</taxon>
        <taxon>Euarchontoglires</taxon>
        <taxon>Primates</taxon>
        <taxon>Haplorrhini</taxon>
        <taxon>Catarrhini</taxon>
        <taxon>Hominidae</taxon>
        <taxon>Homo</taxon>
    </lineage>
</organism>
<dbReference type="Ensembl" id="ENST00000594943.1">
    <property type="protein sequence ID" value="ENSP00000471315.1"/>
    <property type="gene ID" value="ENSG00000121406.9"/>
</dbReference>
<dbReference type="Proteomes" id="UP000005640">
    <property type="component" value="Chromosome 19"/>
</dbReference>
<dbReference type="UCSC" id="uc061dlh.1">
    <property type="organism name" value="human"/>
</dbReference>
<dbReference type="OrthoDB" id="427030at2759"/>
<evidence type="ECO:0000313" key="2">
    <source>
        <dbReference type="Proteomes" id="UP000005640"/>
    </source>
</evidence>